<sequence length="152" mass="16986">MLTNFEKMIFDQLEGEATKNGFEIVNVSVVGSKKAPILKVFIDTEGGVSFEELAKAQEFISPIIEEIDPFDAPYTLEVSSPGIDRPLVLLRHFEQFIGSQAHVRVQMPVEERRNFNGIIAAVEGNIVTIEDEEGQHSLNFDNIKRANLIGQI</sequence>
<protein>
    <recommendedName>
        <fullName evidence="3">Ribosome maturation factor RimP</fullName>
    </recommendedName>
</protein>
<organism evidence="6 7">
    <name type="scientific">Phoenicibacter congonensis</name>
    <dbReference type="NCBI Taxonomy" id="1944646"/>
    <lineage>
        <taxon>Bacteria</taxon>
        <taxon>Bacillati</taxon>
        <taxon>Actinomycetota</taxon>
        <taxon>Coriobacteriia</taxon>
        <taxon>Eggerthellales</taxon>
        <taxon>Eggerthellaceae</taxon>
        <taxon>Phoenicibacter</taxon>
    </lineage>
</organism>
<evidence type="ECO:0000256" key="2">
    <source>
        <dbReference type="ARBA" id="ARBA00022517"/>
    </source>
</evidence>
<name>A0AA43UB73_9ACTN</name>
<evidence type="ECO:0000256" key="1">
    <source>
        <dbReference type="ARBA" id="ARBA00022490"/>
    </source>
</evidence>
<keyword evidence="7" id="KW-1185">Reference proteome</keyword>
<dbReference type="GO" id="GO:0005829">
    <property type="term" value="C:cytosol"/>
    <property type="evidence" value="ECO:0007669"/>
    <property type="project" value="TreeGrafter"/>
</dbReference>
<dbReference type="PANTHER" id="PTHR33867:SF1">
    <property type="entry name" value="RIBOSOME MATURATION FACTOR RIMP"/>
    <property type="match status" value="1"/>
</dbReference>
<dbReference type="SUPFAM" id="SSF75420">
    <property type="entry name" value="YhbC-like, N-terminal domain"/>
    <property type="match status" value="1"/>
</dbReference>
<dbReference type="PANTHER" id="PTHR33867">
    <property type="entry name" value="RIBOSOME MATURATION FACTOR RIMP"/>
    <property type="match status" value="1"/>
</dbReference>
<dbReference type="HAMAP" id="MF_01077">
    <property type="entry name" value="RimP"/>
    <property type="match status" value="1"/>
</dbReference>
<evidence type="ECO:0000313" key="6">
    <source>
        <dbReference type="EMBL" id="MDO4841799.1"/>
    </source>
</evidence>
<dbReference type="Pfam" id="PF02576">
    <property type="entry name" value="RimP_N"/>
    <property type="match status" value="1"/>
</dbReference>
<dbReference type="Proteomes" id="UP001168575">
    <property type="component" value="Unassembled WGS sequence"/>
</dbReference>
<dbReference type="Gene3D" id="2.30.30.180">
    <property type="entry name" value="Ribosome maturation factor RimP, C-terminal domain"/>
    <property type="match status" value="1"/>
</dbReference>
<reference evidence="6" key="1">
    <citation type="submission" date="2023-07" db="EMBL/GenBank/DDBJ databases">
        <title>Between Cages and Wild: Unraveling the Impact of Captivity on Animal Microbiomes and Antimicrobial Resistance.</title>
        <authorList>
            <person name="Schmartz G.P."/>
            <person name="Rehner J."/>
            <person name="Schuff M.J."/>
            <person name="Becker S.L."/>
            <person name="Kravczyk M."/>
            <person name="Gurevich A."/>
            <person name="Francke R."/>
            <person name="Mueller R."/>
            <person name="Keller V."/>
            <person name="Keller A."/>
        </authorList>
    </citation>
    <scope>NUCLEOTIDE SEQUENCE</scope>
    <source>
        <strain evidence="6">S12M_St_49</strain>
    </source>
</reference>
<keyword evidence="2 3" id="KW-0690">Ribosome biogenesis</keyword>
<dbReference type="AlphaFoldDB" id="A0AA43UB73"/>
<evidence type="ECO:0000259" key="4">
    <source>
        <dbReference type="Pfam" id="PF02576"/>
    </source>
</evidence>
<comment type="function">
    <text evidence="3">Required for maturation of 30S ribosomal subunits.</text>
</comment>
<evidence type="ECO:0000313" key="7">
    <source>
        <dbReference type="Proteomes" id="UP001168575"/>
    </source>
</evidence>
<feature type="domain" description="Ribosome maturation factor RimP N-terminal" evidence="4">
    <location>
        <begin position="17"/>
        <end position="84"/>
    </location>
</feature>
<gene>
    <name evidence="3 6" type="primary">rimP</name>
    <name evidence="6" type="ORF">Q3982_03875</name>
</gene>
<dbReference type="InterPro" id="IPR035956">
    <property type="entry name" value="RimP_N_sf"/>
</dbReference>
<evidence type="ECO:0000256" key="3">
    <source>
        <dbReference type="HAMAP-Rule" id="MF_01077"/>
    </source>
</evidence>
<proteinExistence type="inferred from homology"/>
<feature type="domain" description="Ribosome maturation factor RimP C-terminal" evidence="5">
    <location>
        <begin position="87"/>
        <end position="151"/>
    </location>
</feature>
<dbReference type="Pfam" id="PF17384">
    <property type="entry name" value="DUF150_C"/>
    <property type="match status" value="1"/>
</dbReference>
<dbReference type="EMBL" id="JAUMVS010000049">
    <property type="protein sequence ID" value="MDO4841799.1"/>
    <property type="molecule type" value="Genomic_DNA"/>
</dbReference>
<dbReference type="InterPro" id="IPR036847">
    <property type="entry name" value="RimP_C_sf"/>
</dbReference>
<dbReference type="GO" id="GO:0000028">
    <property type="term" value="P:ribosomal small subunit assembly"/>
    <property type="evidence" value="ECO:0007669"/>
    <property type="project" value="TreeGrafter"/>
</dbReference>
<comment type="similarity">
    <text evidence="3">Belongs to the RimP family.</text>
</comment>
<dbReference type="CDD" id="cd01734">
    <property type="entry name" value="YlxS_C"/>
    <property type="match status" value="1"/>
</dbReference>
<dbReference type="InterPro" id="IPR028998">
    <property type="entry name" value="RimP_C"/>
</dbReference>
<dbReference type="Gene3D" id="3.30.300.70">
    <property type="entry name" value="RimP-like superfamily, N-terminal"/>
    <property type="match status" value="1"/>
</dbReference>
<dbReference type="InterPro" id="IPR003728">
    <property type="entry name" value="Ribosome_maturation_RimP"/>
</dbReference>
<comment type="caution">
    <text evidence="6">The sequence shown here is derived from an EMBL/GenBank/DDBJ whole genome shotgun (WGS) entry which is preliminary data.</text>
</comment>
<dbReference type="InterPro" id="IPR028989">
    <property type="entry name" value="RimP_N"/>
</dbReference>
<keyword evidence="1 3" id="KW-0963">Cytoplasm</keyword>
<dbReference type="GO" id="GO:0006412">
    <property type="term" value="P:translation"/>
    <property type="evidence" value="ECO:0007669"/>
    <property type="project" value="TreeGrafter"/>
</dbReference>
<comment type="subcellular location">
    <subcellularLocation>
        <location evidence="3">Cytoplasm</location>
    </subcellularLocation>
</comment>
<accession>A0AA43UB73</accession>
<dbReference type="SUPFAM" id="SSF74942">
    <property type="entry name" value="YhbC-like, C-terminal domain"/>
    <property type="match status" value="1"/>
</dbReference>
<evidence type="ECO:0000259" key="5">
    <source>
        <dbReference type="Pfam" id="PF17384"/>
    </source>
</evidence>